<evidence type="ECO:0000313" key="5">
    <source>
        <dbReference type="EMBL" id="KJL30441.1"/>
    </source>
</evidence>
<dbReference type="CDD" id="cd06267">
    <property type="entry name" value="PBP1_LacI_sugar_binding-like"/>
    <property type="match status" value="1"/>
</dbReference>
<reference evidence="5 6" key="1">
    <citation type="submission" date="2015-02" db="EMBL/GenBank/DDBJ databases">
        <title>Draft genome sequences of ten Microbacterium spp. with emphasis on heavy metal contaminated environments.</title>
        <authorList>
            <person name="Corretto E."/>
        </authorList>
    </citation>
    <scope>NUCLEOTIDE SEQUENCE [LARGE SCALE GENOMIC DNA]</scope>
    <source>
        <strain evidence="5 6">BEL4b</strain>
    </source>
</reference>
<keyword evidence="3" id="KW-0804">Transcription</keyword>
<evidence type="ECO:0000256" key="1">
    <source>
        <dbReference type="ARBA" id="ARBA00023015"/>
    </source>
</evidence>
<dbReference type="Gene3D" id="1.10.260.40">
    <property type="entry name" value="lambda repressor-like DNA-binding domains"/>
    <property type="match status" value="1"/>
</dbReference>
<dbReference type="Gene3D" id="3.40.50.2300">
    <property type="match status" value="2"/>
</dbReference>
<protein>
    <submittedName>
        <fullName evidence="5">Putative HTH-type transcriptional repressor ExuR</fullName>
    </submittedName>
</protein>
<keyword evidence="2" id="KW-0238">DNA-binding</keyword>
<dbReference type="InterPro" id="IPR046335">
    <property type="entry name" value="LacI/GalR-like_sensor"/>
</dbReference>
<keyword evidence="1" id="KW-0805">Transcription regulation</keyword>
<organism evidence="5 6">
    <name type="scientific">Microbacterium oxydans</name>
    <dbReference type="NCBI Taxonomy" id="82380"/>
    <lineage>
        <taxon>Bacteria</taxon>
        <taxon>Bacillati</taxon>
        <taxon>Actinomycetota</taxon>
        <taxon>Actinomycetes</taxon>
        <taxon>Micrococcales</taxon>
        <taxon>Microbacteriaceae</taxon>
        <taxon>Microbacterium</taxon>
    </lineage>
</organism>
<dbReference type="PATRIC" id="fig|82380.11.peg.854"/>
<evidence type="ECO:0000259" key="4">
    <source>
        <dbReference type="PROSITE" id="PS50932"/>
    </source>
</evidence>
<evidence type="ECO:0000256" key="3">
    <source>
        <dbReference type="ARBA" id="ARBA00023163"/>
    </source>
</evidence>
<name>A0A0F0LFX9_9MICO</name>
<dbReference type="InterPro" id="IPR010982">
    <property type="entry name" value="Lambda_DNA-bd_dom_sf"/>
</dbReference>
<dbReference type="EMBL" id="JYIW01000019">
    <property type="protein sequence ID" value="KJL30441.1"/>
    <property type="molecule type" value="Genomic_DNA"/>
</dbReference>
<evidence type="ECO:0000256" key="2">
    <source>
        <dbReference type="ARBA" id="ARBA00023125"/>
    </source>
</evidence>
<feature type="domain" description="HTH lacI-type" evidence="4">
    <location>
        <begin position="14"/>
        <end position="68"/>
    </location>
</feature>
<dbReference type="SUPFAM" id="SSF47413">
    <property type="entry name" value="lambda repressor-like DNA-binding domains"/>
    <property type="match status" value="1"/>
</dbReference>
<accession>A0A0F0LFX9</accession>
<dbReference type="InterPro" id="IPR000843">
    <property type="entry name" value="HTH_LacI"/>
</dbReference>
<dbReference type="Pfam" id="PF13377">
    <property type="entry name" value="Peripla_BP_3"/>
    <property type="match status" value="1"/>
</dbReference>
<dbReference type="SUPFAM" id="SSF53822">
    <property type="entry name" value="Periplasmic binding protein-like I"/>
    <property type="match status" value="1"/>
</dbReference>
<dbReference type="GO" id="GO:0000976">
    <property type="term" value="F:transcription cis-regulatory region binding"/>
    <property type="evidence" value="ECO:0007669"/>
    <property type="project" value="TreeGrafter"/>
</dbReference>
<dbReference type="InterPro" id="IPR028082">
    <property type="entry name" value="Peripla_BP_I"/>
</dbReference>
<dbReference type="PANTHER" id="PTHR30146:SF155">
    <property type="entry name" value="ALANINE RACEMASE"/>
    <property type="match status" value="1"/>
</dbReference>
<gene>
    <name evidence="5" type="primary">exuR</name>
    <name evidence="5" type="ORF">RS83_00827</name>
</gene>
<dbReference type="PROSITE" id="PS50932">
    <property type="entry name" value="HTH_LACI_2"/>
    <property type="match status" value="1"/>
</dbReference>
<dbReference type="GO" id="GO:0003700">
    <property type="term" value="F:DNA-binding transcription factor activity"/>
    <property type="evidence" value="ECO:0007669"/>
    <property type="project" value="TreeGrafter"/>
</dbReference>
<dbReference type="PROSITE" id="PS00356">
    <property type="entry name" value="HTH_LACI_1"/>
    <property type="match status" value="1"/>
</dbReference>
<dbReference type="Pfam" id="PF00356">
    <property type="entry name" value="LacI"/>
    <property type="match status" value="1"/>
</dbReference>
<dbReference type="PANTHER" id="PTHR30146">
    <property type="entry name" value="LACI-RELATED TRANSCRIPTIONAL REPRESSOR"/>
    <property type="match status" value="1"/>
</dbReference>
<dbReference type="SMART" id="SM00354">
    <property type="entry name" value="HTH_LACI"/>
    <property type="match status" value="1"/>
</dbReference>
<evidence type="ECO:0000313" key="6">
    <source>
        <dbReference type="Proteomes" id="UP000033640"/>
    </source>
</evidence>
<proteinExistence type="predicted"/>
<dbReference type="AlphaFoldDB" id="A0A0F0LFX9"/>
<dbReference type="Proteomes" id="UP000033640">
    <property type="component" value="Unassembled WGS sequence"/>
</dbReference>
<comment type="caution">
    <text evidence="5">The sequence shown here is derived from an EMBL/GenBank/DDBJ whole genome shotgun (WGS) entry which is preliminary data.</text>
</comment>
<sequence length="344" mass="35967">MDRYSEGMPPAKRVTITDIARLAGVSPGAVSFALNGRPGVSDETRQRILAVAAEHDWLPSSTARALTGARAGVIGFAVNRPARTLGAEAFFTDLVAGVQSALAPHRTALQTAIVASVDDELATHRRWRSAHQVDGVIVIDPRDDDPRLPALRALGLPAIVIGSVASRPGDPATLWVDDRRVAATLFAHLVELGHGDIAYVAGPAEFQHTKLRAEVLAATADHAHVIATDSSPAAASAALHELLDRPAPPTAVVFDNDVMAIAGLRAAQERGISVPAALSIASFDDSVVAALVHPSITCMTRDTFGLGADAAAFLLEQIDAPDVLPDRAAAVPRLTVRDSTAPPR</sequence>
<dbReference type="CDD" id="cd01392">
    <property type="entry name" value="HTH_LacI"/>
    <property type="match status" value="1"/>
</dbReference>